<dbReference type="Gene3D" id="2.170.120.40">
    <property type="entry name" value="YbbR-like domain"/>
    <property type="match status" value="2"/>
</dbReference>
<dbReference type="InterPro" id="IPR053154">
    <property type="entry name" value="c-di-AMP_regulator"/>
</dbReference>
<proteinExistence type="predicted"/>
<dbReference type="RefSeq" id="WP_132848674.1">
    <property type="nucleotide sequence ID" value="NZ_CP058648.1"/>
</dbReference>
<dbReference type="PANTHER" id="PTHR37804">
    <property type="entry name" value="CDAA REGULATORY PROTEIN CDAR"/>
    <property type="match status" value="1"/>
</dbReference>
<dbReference type="Pfam" id="PF07949">
    <property type="entry name" value="YbbR"/>
    <property type="match status" value="3"/>
</dbReference>
<name>A0A4R2U2L4_9FIRM</name>
<gene>
    <name evidence="1" type="ORF">EDD79_102113</name>
</gene>
<keyword evidence="2" id="KW-1185">Reference proteome</keyword>
<dbReference type="OrthoDB" id="2111604at2"/>
<comment type="caution">
    <text evidence="1">The sequence shown here is derived from an EMBL/GenBank/DDBJ whole genome shotgun (WGS) entry which is preliminary data.</text>
</comment>
<protein>
    <submittedName>
        <fullName evidence="1">YbbR domain-containing protein</fullName>
    </submittedName>
</protein>
<reference evidence="1 2" key="1">
    <citation type="submission" date="2019-03" db="EMBL/GenBank/DDBJ databases">
        <title>Genomic Encyclopedia of Type Strains, Phase IV (KMG-IV): sequencing the most valuable type-strain genomes for metagenomic binning, comparative biology and taxonomic classification.</title>
        <authorList>
            <person name="Goeker M."/>
        </authorList>
    </citation>
    <scope>NUCLEOTIDE SEQUENCE [LARGE SCALE GENOMIC DNA]</scope>
    <source>
        <strain evidence="1 2">DSM 100013</strain>
    </source>
</reference>
<dbReference type="Proteomes" id="UP000295504">
    <property type="component" value="Unassembled WGS sequence"/>
</dbReference>
<dbReference type="InterPro" id="IPR012505">
    <property type="entry name" value="YbbR"/>
</dbReference>
<evidence type="ECO:0000313" key="1">
    <source>
        <dbReference type="EMBL" id="TCQ01883.1"/>
    </source>
</evidence>
<dbReference type="EMBL" id="SLYC01000021">
    <property type="protein sequence ID" value="TCQ01883.1"/>
    <property type="molecule type" value="Genomic_DNA"/>
</dbReference>
<dbReference type="Gene3D" id="2.170.120.30">
    <property type="match status" value="2"/>
</dbReference>
<evidence type="ECO:0000313" key="2">
    <source>
        <dbReference type="Proteomes" id="UP000295504"/>
    </source>
</evidence>
<sequence length="409" mass="45448">MSKVYKKNLPPKIIAILFSLLLWVYVMSAINPRITSDISNISIQLINLDEIRQQGLVIVGEPAYNVRVRLNGRRDEVQRISREQIVAKVDLKGYRVGTNNIPVEVFVDGQVDVDFTPKFITVELEEVVRRQKEVDIIIEGNPSEGYVVGQLEFKPTLVWVEGPESVVNQVNKVIGRLELENETENVVQSLALKAVTSRGVEVQNVNVQTQFADVVLTIDQLKKIEIVPKVTFNAAPGYIIKNTYLEPESIFVKGQGNLLANLVSVNTETRVINNVTENMQVAVPLELPDGITVFDTDMVKANVIVDRIVEKRYDYSKEEIVINNIQSGLVVDANSLPDSIEVKLVAGESTIQSIDGGGLRVILDVAGLQVGNHNVRPVVNVQNNLEKEIKEIVINPQSINIRITSKGTD</sequence>
<accession>A0A4R2U2L4</accession>
<dbReference type="PANTHER" id="PTHR37804:SF1">
    <property type="entry name" value="CDAA REGULATORY PROTEIN CDAR"/>
    <property type="match status" value="1"/>
</dbReference>
<dbReference type="AlphaFoldDB" id="A0A4R2U2L4"/>
<organism evidence="1 2">
    <name type="scientific">Serpentinicella alkaliphila</name>
    <dbReference type="NCBI Taxonomy" id="1734049"/>
    <lineage>
        <taxon>Bacteria</taxon>
        <taxon>Bacillati</taxon>
        <taxon>Bacillota</taxon>
        <taxon>Clostridia</taxon>
        <taxon>Peptostreptococcales</taxon>
        <taxon>Natronincolaceae</taxon>
        <taxon>Serpentinicella</taxon>
    </lineage>
</organism>